<organism evidence="4 5">
    <name type="scientific">Actinoallomurus acaciae</name>
    <dbReference type="NCBI Taxonomy" id="502577"/>
    <lineage>
        <taxon>Bacteria</taxon>
        <taxon>Bacillati</taxon>
        <taxon>Actinomycetota</taxon>
        <taxon>Actinomycetes</taxon>
        <taxon>Streptosporangiales</taxon>
        <taxon>Thermomonosporaceae</taxon>
        <taxon>Actinoallomurus</taxon>
    </lineage>
</organism>
<dbReference type="InterPro" id="IPR021798">
    <property type="entry name" value="AftD_N"/>
</dbReference>
<keyword evidence="5" id="KW-1185">Reference proteome</keyword>
<reference evidence="4 5" key="1">
    <citation type="submission" date="2024-09" db="EMBL/GenBank/DDBJ databases">
        <authorList>
            <person name="Sun Q."/>
            <person name="Mori K."/>
        </authorList>
    </citation>
    <scope>NUCLEOTIDE SEQUENCE [LARGE SCALE GENOMIC DNA]</scope>
    <source>
        <strain evidence="4 5">TBRC 0563</strain>
    </source>
</reference>
<name>A0ABV5YZZ6_9ACTN</name>
<proteinExistence type="predicted"/>
<dbReference type="EMBL" id="JBHLZP010001232">
    <property type="protein sequence ID" value="MFB9840651.1"/>
    <property type="molecule type" value="Genomic_DNA"/>
</dbReference>
<evidence type="ECO:0000256" key="1">
    <source>
        <dbReference type="SAM" id="MobiDB-lite"/>
    </source>
</evidence>
<accession>A0ABV5YZZ6</accession>
<evidence type="ECO:0000259" key="3">
    <source>
        <dbReference type="Pfam" id="PF11847"/>
    </source>
</evidence>
<comment type="caution">
    <text evidence="4">The sequence shown here is derived from an EMBL/GenBank/DDBJ whole genome shotgun (WGS) entry which is preliminary data.</text>
</comment>
<dbReference type="Pfam" id="PF11847">
    <property type="entry name" value="GT-C_AftD"/>
    <property type="match status" value="1"/>
</dbReference>
<evidence type="ECO:0000313" key="4">
    <source>
        <dbReference type="EMBL" id="MFB9840651.1"/>
    </source>
</evidence>
<sequence length="186" mass="20069">MTTDPAAAERPSGDEEAAGEPDPVLRERLRVLLCCACLSLLATATRPGRIIPDTKIDLPLAPARFLGRALHLWDVEQFGQLQNQAAGYLFPMGPFYVLGHLIGLPAWIVQRFWLALLLCAAFLGTRRLAERLGIGSPGARSAGAMAYALSPHALAVMGLNSSEYLPLAMLPWIIVPLATVTRRDGT</sequence>
<evidence type="ECO:0000313" key="5">
    <source>
        <dbReference type="Proteomes" id="UP001589627"/>
    </source>
</evidence>
<feature type="non-terminal residue" evidence="4">
    <location>
        <position position="186"/>
    </location>
</feature>
<feature type="domain" description="Alpha-(1-&gt;3)-arabinofuranosyltransferase N-terminal GT-C" evidence="3">
    <location>
        <begin position="38"/>
        <end position="183"/>
    </location>
</feature>
<dbReference type="Proteomes" id="UP001589627">
    <property type="component" value="Unassembled WGS sequence"/>
</dbReference>
<keyword evidence="2" id="KW-0472">Membrane</keyword>
<gene>
    <name evidence="4" type="ORF">ACFFNX_51805</name>
</gene>
<keyword evidence="2" id="KW-0812">Transmembrane</keyword>
<dbReference type="RefSeq" id="WP_378213875.1">
    <property type="nucleotide sequence ID" value="NZ_JBHLZP010001232.1"/>
</dbReference>
<feature type="region of interest" description="Disordered" evidence="1">
    <location>
        <begin position="1"/>
        <end position="20"/>
    </location>
</feature>
<feature type="transmembrane region" description="Helical" evidence="2">
    <location>
        <begin position="86"/>
        <end position="106"/>
    </location>
</feature>
<protein>
    <submittedName>
        <fullName evidence="4">Alpha-(1-&gt;3)-arabinofuranosyltransferase family protein</fullName>
    </submittedName>
</protein>
<keyword evidence="2" id="KW-1133">Transmembrane helix</keyword>
<evidence type="ECO:0000256" key="2">
    <source>
        <dbReference type="SAM" id="Phobius"/>
    </source>
</evidence>